<accession>A0A7D9JCM7</accession>
<keyword evidence="2" id="KW-0418">Kinase</keyword>
<evidence type="ECO:0000313" key="3">
    <source>
        <dbReference type="Proteomes" id="UP001152795"/>
    </source>
</evidence>
<feature type="compositionally biased region" description="Low complexity" evidence="1">
    <location>
        <begin position="132"/>
        <end position="141"/>
    </location>
</feature>
<keyword evidence="3" id="KW-1185">Reference proteome</keyword>
<dbReference type="OrthoDB" id="242257at2759"/>
<evidence type="ECO:0000256" key="1">
    <source>
        <dbReference type="SAM" id="MobiDB-lite"/>
    </source>
</evidence>
<dbReference type="InterPro" id="IPR002048">
    <property type="entry name" value="EF_hand_dom"/>
</dbReference>
<dbReference type="PROSITE" id="PS50222">
    <property type="entry name" value="EF_HAND_2"/>
    <property type="match status" value="1"/>
</dbReference>
<gene>
    <name evidence="2" type="ORF">PACLA_8A045566</name>
</gene>
<dbReference type="GO" id="GO:0005509">
    <property type="term" value="F:calcium ion binding"/>
    <property type="evidence" value="ECO:0007669"/>
    <property type="project" value="InterPro"/>
</dbReference>
<protein>
    <submittedName>
        <fullName evidence="2">Diacylglycerol kinase beta-like isoform X2</fullName>
    </submittedName>
</protein>
<comment type="caution">
    <text evidence="2">The sequence shown here is derived from an EMBL/GenBank/DDBJ whole genome shotgun (WGS) entry which is preliminary data.</text>
</comment>
<sequence length="266" mass="29407">MYLSTSAHNTSIYRTSSTFLPSDSKKRLKDVLKQFRDGEFSQYKPEEPMKYDGFKLFMNAYLGNDISDDLCQHLFSTFCKQVPINNATITSLQQAEAMIADKPAESGIHTGITSAAIVATIPITSRDTAVITHSSSHTHLTGSPCNEADRLPRSSSDGPAKGSSAENTPSSSRNNSTKKKQSVTDNLTIFSTKNALETVAMVSIREIACYLSLLEGGEVEDKLEFVFRVYDADGNEYLDQQELESITQQMMSVARYLGWDVTELKP</sequence>
<reference evidence="2" key="1">
    <citation type="submission" date="2020-04" db="EMBL/GenBank/DDBJ databases">
        <authorList>
            <person name="Alioto T."/>
            <person name="Alioto T."/>
            <person name="Gomez Garrido J."/>
        </authorList>
    </citation>
    <scope>NUCLEOTIDE SEQUENCE</scope>
    <source>
        <strain evidence="2">A484AB</strain>
    </source>
</reference>
<dbReference type="InterPro" id="IPR029477">
    <property type="entry name" value="DAG_kinase_typeI_N"/>
</dbReference>
<dbReference type="Pfam" id="PF14513">
    <property type="entry name" value="DAG_kinase_N"/>
    <property type="match status" value="1"/>
</dbReference>
<evidence type="ECO:0000313" key="2">
    <source>
        <dbReference type="EMBL" id="CAB4027071.1"/>
    </source>
</evidence>
<dbReference type="InterPro" id="IPR038199">
    <property type="entry name" value="DGK_typeI_N_sf"/>
</dbReference>
<dbReference type="AlphaFoldDB" id="A0A7D9JCM7"/>
<dbReference type="Proteomes" id="UP001152795">
    <property type="component" value="Unassembled WGS sequence"/>
</dbReference>
<name>A0A7D9JCM7_PARCT</name>
<feature type="compositionally biased region" description="Polar residues" evidence="1">
    <location>
        <begin position="164"/>
        <end position="175"/>
    </location>
</feature>
<dbReference type="EMBL" id="CACRXK020014585">
    <property type="protein sequence ID" value="CAB4027071.1"/>
    <property type="molecule type" value="Genomic_DNA"/>
</dbReference>
<dbReference type="InterPro" id="IPR011992">
    <property type="entry name" value="EF-hand-dom_pair"/>
</dbReference>
<dbReference type="Gene3D" id="1.10.238.110">
    <property type="entry name" value="Diacylglycerol kinase alpha"/>
    <property type="match status" value="2"/>
</dbReference>
<dbReference type="SUPFAM" id="SSF47473">
    <property type="entry name" value="EF-hand"/>
    <property type="match status" value="2"/>
</dbReference>
<feature type="non-terminal residue" evidence="2">
    <location>
        <position position="1"/>
    </location>
</feature>
<dbReference type="GO" id="GO:0016301">
    <property type="term" value="F:kinase activity"/>
    <property type="evidence" value="ECO:0007669"/>
    <property type="project" value="UniProtKB-KW"/>
</dbReference>
<feature type="region of interest" description="Disordered" evidence="1">
    <location>
        <begin position="132"/>
        <end position="183"/>
    </location>
</feature>
<dbReference type="Gene3D" id="1.10.238.10">
    <property type="entry name" value="EF-hand"/>
    <property type="match status" value="1"/>
</dbReference>
<organism evidence="2 3">
    <name type="scientific">Paramuricea clavata</name>
    <name type="common">Red gorgonian</name>
    <name type="synonym">Violescent sea-whip</name>
    <dbReference type="NCBI Taxonomy" id="317549"/>
    <lineage>
        <taxon>Eukaryota</taxon>
        <taxon>Metazoa</taxon>
        <taxon>Cnidaria</taxon>
        <taxon>Anthozoa</taxon>
        <taxon>Octocorallia</taxon>
        <taxon>Malacalcyonacea</taxon>
        <taxon>Plexauridae</taxon>
        <taxon>Paramuricea</taxon>
    </lineage>
</organism>
<keyword evidence="2" id="KW-0808">Transferase</keyword>
<proteinExistence type="predicted"/>